<dbReference type="RefSeq" id="WP_256439928.1">
    <property type="nucleotide sequence ID" value="NZ_CP075587.1"/>
</dbReference>
<dbReference type="EMBL" id="CP075587">
    <property type="protein sequence ID" value="QYF48194.1"/>
    <property type="molecule type" value="Genomic_DNA"/>
</dbReference>
<protein>
    <submittedName>
        <fullName evidence="1">Uncharacterized protein</fullName>
    </submittedName>
</protein>
<dbReference type="Proteomes" id="UP000826014">
    <property type="component" value="Chromosome"/>
</dbReference>
<accession>A0ABX8UZ05</accession>
<reference evidence="1 2" key="1">
    <citation type="journal article" date="2022" name="bioRxiv">
        <title>Ecology and evolution of chlamydial symbionts of arthropods.</title>
        <authorList>
            <person name="Halter T."/>
            <person name="Koestlbacher S."/>
            <person name="Collingro A."/>
            <person name="Sixt B.S."/>
            <person name="Toenshoff E.R."/>
            <person name="Hendrickx F."/>
            <person name="Kostanjsek R."/>
            <person name="Horn M."/>
        </authorList>
    </citation>
    <scope>NUCLEOTIDE SEQUENCE [LARGE SCALE GENOMIC DNA]</scope>
    <source>
        <strain evidence="1">W744xW776</strain>
    </source>
</reference>
<sequence>MIVFIKPLEVVMTRSYPSDLSRKQFSKIHGPFNLEVHKKEHINT</sequence>
<keyword evidence="2" id="KW-1185">Reference proteome</keyword>
<gene>
    <name evidence="1" type="ORF">RHABOEDO_000305</name>
</gene>
<proteinExistence type="predicted"/>
<name>A0ABX8UZ05_9BACT</name>
<evidence type="ECO:0000313" key="2">
    <source>
        <dbReference type="Proteomes" id="UP000826014"/>
    </source>
</evidence>
<evidence type="ECO:0000313" key="1">
    <source>
        <dbReference type="EMBL" id="QYF48194.1"/>
    </source>
</evidence>
<organism evidence="1 2">
    <name type="scientific">Candidatus Rhabdochlamydia oedothoracis</name>
    <dbReference type="NCBI Taxonomy" id="2720720"/>
    <lineage>
        <taxon>Bacteria</taxon>
        <taxon>Pseudomonadati</taxon>
        <taxon>Chlamydiota</taxon>
        <taxon>Chlamydiia</taxon>
        <taxon>Parachlamydiales</taxon>
        <taxon>Candidatus Rhabdochlamydiaceae</taxon>
        <taxon>Candidatus Rhabdochlamydia</taxon>
    </lineage>
</organism>